<dbReference type="Gene3D" id="1.10.150.120">
    <property type="entry name" value="[2Fe-2S]-binding domain"/>
    <property type="match status" value="1"/>
</dbReference>
<dbReference type="EMBL" id="JACPSX010000161">
    <property type="protein sequence ID" value="MBI3015056.1"/>
    <property type="molecule type" value="Genomic_DNA"/>
</dbReference>
<evidence type="ECO:0000256" key="5">
    <source>
        <dbReference type="ARBA" id="ARBA00023014"/>
    </source>
</evidence>
<dbReference type="GO" id="GO:0051537">
    <property type="term" value="F:2 iron, 2 sulfur cluster binding"/>
    <property type="evidence" value="ECO:0007669"/>
    <property type="project" value="UniProtKB-KW"/>
</dbReference>
<proteinExistence type="predicted"/>
<keyword evidence="3" id="KW-0560">Oxidoreductase</keyword>
<dbReference type="GO" id="GO:0016491">
    <property type="term" value="F:oxidoreductase activity"/>
    <property type="evidence" value="ECO:0007669"/>
    <property type="project" value="UniProtKB-KW"/>
</dbReference>
<dbReference type="InterPro" id="IPR001041">
    <property type="entry name" value="2Fe-2S_ferredoxin-type"/>
</dbReference>
<dbReference type="PROSITE" id="PS00197">
    <property type="entry name" value="2FE2S_FER_1"/>
    <property type="match status" value="1"/>
</dbReference>
<dbReference type="AlphaFoldDB" id="A0A932M1P5"/>
<dbReference type="Pfam" id="PF01799">
    <property type="entry name" value="Fer2_2"/>
    <property type="match status" value="1"/>
</dbReference>
<comment type="caution">
    <text evidence="7">The sequence shown here is derived from an EMBL/GenBank/DDBJ whole genome shotgun (WGS) entry which is preliminary data.</text>
</comment>
<dbReference type="Gene3D" id="3.10.20.30">
    <property type="match status" value="1"/>
</dbReference>
<gene>
    <name evidence="7" type="ORF">HYY65_08380</name>
</gene>
<organism evidence="7 8">
    <name type="scientific">Tectimicrobiota bacterium</name>
    <dbReference type="NCBI Taxonomy" id="2528274"/>
    <lineage>
        <taxon>Bacteria</taxon>
        <taxon>Pseudomonadati</taxon>
        <taxon>Nitrospinota/Tectimicrobiota group</taxon>
        <taxon>Candidatus Tectimicrobiota</taxon>
    </lineage>
</organism>
<name>A0A932M1P5_UNCTE</name>
<evidence type="ECO:0000313" key="8">
    <source>
        <dbReference type="Proteomes" id="UP000741360"/>
    </source>
</evidence>
<dbReference type="PANTHER" id="PTHR44379:SF8">
    <property type="entry name" value="XANTHINE DEHYDROGENASE IRON-SULFUR-BINDING SUBUNIT XDHC-RELATED"/>
    <property type="match status" value="1"/>
</dbReference>
<dbReference type="Proteomes" id="UP000741360">
    <property type="component" value="Unassembled WGS sequence"/>
</dbReference>
<evidence type="ECO:0000259" key="6">
    <source>
        <dbReference type="PROSITE" id="PS51085"/>
    </source>
</evidence>
<dbReference type="InterPro" id="IPR012675">
    <property type="entry name" value="Beta-grasp_dom_sf"/>
</dbReference>
<evidence type="ECO:0000256" key="4">
    <source>
        <dbReference type="ARBA" id="ARBA00023004"/>
    </source>
</evidence>
<keyword evidence="4" id="KW-0408">Iron</keyword>
<accession>A0A932M1P5</accession>
<feature type="domain" description="2Fe-2S ferredoxin-type" evidence="6">
    <location>
        <begin position="5"/>
        <end position="81"/>
    </location>
</feature>
<dbReference type="GO" id="GO:0046872">
    <property type="term" value="F:metal ion binding"/>
    <property type="evidence" value="ECO:0007669"/>
    <property type="project" value="UniProtKB-KW"/>
</dbReference>
<dbReference type="InterPro" id="IPR002888">
    <property type="entry name" value="2Fe-2S-bd"/>
</dbReference>
<dbReference type="SUPFAM" id="SSF47741">
    <property type="entry name" value="CO dehydrogenase ISP C-domain like"/>
    <property type="match status" value="1"/>
</dbReference>
<protein>
    <submittedName>
        <fullName evidence="7">(2Fe-2S)-binding protein</fullName>
    </submittedName>
</protein>
<evidence type="ECO:0000256" key="2">
    <source>
        <dbReference type="ARBA" id="ARBA00022723"/>
    </source>
</evidence>
<keyword evidence="5" id="KW-0411">Iron-sulfur</keyword>
<dbReference type="InterPro" id="IPR051452">
    <property type="entry name" value="Diverse_Oxidoreductases"/>
</dbReference>
<dbReference type="PANTHER" id="PTHR44379">
    <property type="entry name" value="OXIDOREDUCTASE WITH IRON-SULFUR SUBUNIT"/>
    <property type="match status" value="1"/>
</dbReference>
<dbReference type="Pfam" id="PF00111">
    <property type="entry name" value="Fer2"/>
    <property type="match status" value="1"/>
</dbReference>
<sequence>MKQRVPISLTVNGEIHELFIPPWQLLLDTLRDELGLTGAKRCCIEGQCGACTVLIDGKPINSCLYLTIEAQNQEIVTAEGLVEDGKPHPIQKAFVERGAVQCGFCTPGLVVATKALLDQNPNPTEDEIRIALSGHLCRCGAYVQITEAVMAAARETAQKEVGV</sequence>
<keyword evidence="2" id="KW-0479">Metal-binding</keyword>
<evidence type="ECO:0000313" key="7">
    <source>
        <dbReference type="EMBL" id="MBI3015056.1"/>
    </source>
</evidence>
<dbReference type="FunFam" id="1.10.150.120:FF:000003">
    <property type="entry name" value="Carbon monoxide dehydrogenase, small subunit"/>
    <property type="match status" value="1"/>
</dbReference>
<dbReference type="PROSITE" id="PS51085">
    <property type="entry name" value="2FE2S_FER_2"/>
    <property type="match status" value="1"/>
</dbReference>
<dbReference type="InterPro" id="IPR006058">
    <property type="entry name" value="2Fe2S_fd_BS"/>
</dbReference>
<dbReference type="SUPFAM" id="SSF54292">
    <property type="entry name" value="2Fe-2S ferredoxin-like"/>
    <property type="match status" value="1"/>
</dbReference>
<dbReference type="InterPro" id="IPR036884">
    <property type="entry name" value="2Fe-2S-bd_dom_sf"/>
</dbReference>
<reference evidence="7" key="1">
    <citation type="submission" date="2020-07" db="EMBL/GenBank/DDBJ databases">
        <title>Huge and variable diversity of episymbiotic CPR bacteria and DPANN archaea in groundwater ecosystems.</title>
        <authorList>
            <person name="He C.Y."/>
            <person name="Keren R."/>
            <person name="Whittaker M."/>
            <person name="Farag I.F."/>
            <person name="Doudna J."/>
            <person name="Cate J.H.D."/>
            <person name="Banfield J.F."/>
        </authorList>
    </citation>
    <scope>NUCLEOTIDE SEQUENCE</scope>
    <source>
        <strain evidence="7">NC_groundwater_717_Ag_S-0.2um_59_8</strain>
    </source>
</reference>
<keyword evidence="1" id="KW-0001">2Fe-2S</keyword>
<evidence type="ECO:0000256" key="3">
    <source>
        <dbReference type="ARBA" id="ARBA00023002"/>
    </source>
</evidence>
<dbReference type="FunFam" id="3.10.20.30:FF:000020">
    <property type="entry name" value="Xanthine dehydrogenase iron-sulfur subunit"/>
    <property type="match status" value="1"/>
</dbReference>
<evidence type="ECO:0000256" key="1">
    <source>
        <dbReference type="ARBA" id="ARBA00022714"/>
    </source>
</evidence>
<dbReference type="InterPro" id="IPR036010">
    <property type="entry name" value="2Fe-2S_ferredoxin-like_sf"/>
</dbReference>